<keyword evidence="1" id="KW-1133">Transmembrane helix</keyword>
<dbReference type="Proteomes" id="UP000078560">
    <property type="component" value="Unassembled WGS sequence"/>
</dbReference>
<dbReference type="EMBL" id="FLQU01000715">
    <property type="protein sequence ID" value="SBS89336.1"/>
    <property type="molecule type" value="Genomic_DNA"/>
</dbReference>
<keyword evidence="1" id="KW-0472">Membrane</keyword>
<sequence length="671" mass="80078">MSENIVDKARALLKQERNSDLPKFSGKFSDVIKDALGNYKNCKEEKKKNPNRNVICQIDKDIKQSLGKNLEEFKIHVTQDRKYCDKLLSWMHDNIEDCKSDIYCISWLYSKFENFWKDSTCKSRKNDGCNKKFIKEFDMNALKSKRELCLFLEHYDKNINILNAAESKRKKKYCMYVKYMFDLYHFMDDEAVHSKYDIELEHFKNFFANSDRITKLKTACGYPNLSVTSNRKEYNRNLSSELSIERFTPKTTDLTKSREEALKGMYSILEEEVSQKLYNEFDKKDDNAKIKEFCEKHFKEEKTYSKESIELCKKIVKNLNELYKFESTLNTNERCLHYKYWVYGELWRMIQTKSYHDHVKDIINKFMDLQNEKVVPSDDTKTFCHYYFVFKDLLELNLKLEEKDLHDYFKYYDTLENKIASDISKSDKEKYRKYLDYISILHTRHKIGWDCCDESYGVDPLCRHYFKCEDEYNPSYLLSVLKGEPEAYYKQKKEKFPVVIFGEEELTNGLKEDDVMRIQYGRCTNVYDPEDKNKIFGRRCDYRASREHFDKIHSNLTNPKREDAPKVTISISSLPINQNNPSDISNKEENESNPSQFKIGTSVALGLGGILIFFLYYKFTPFGSLFGKRGQGKTNFEEDFNEEYMQEFPYDSEYEDVNMHNRRIHIAYQRE</sequence>
<reference evidence="3" key="1">
    <citation type="submission" date="2016-05" db="EMBL/GenBank/DDBJ databases">
        <authorList>
            <person name="Naeem Raeece"/>
        </authorList>
    </citation>
    <scope>NUCLEOTIDE SEQUENCE [LARGE SCALE GENOMIC DNA]</scope>
</reference>
<gene>
    <name evidence="2" type="ORF">POVCU2_0053880</name>
</gene>
<dbReference type="AlphaFoldDB" id="A0A1A8WC75"/>
<evidence type="ECO:0000313" key="2">
    <source>
        <dbReference type="EMBL" id="SBS89336.1"/>
    </source>
</evidence>
<proteinExistence type="predicted"/>
<protein>
    <submittedName>
        <fullName evidence="2">PIR Superfamily Protein</fullName>
    </submittedName>
</protein>
<organism evidence="2 3">
    <name type="scientific">Plasmodium ovale curtisi</name>
    <dbReference type="NCBI Taxonomy" id="864141"/>
    <lineage>
        <taxon>Eukaryota</taxon>
        <taxon>Sar</taxon>
        <taxon>Alveolata</taxon>
        <taxon>Apicomplexa</taxon>
        <taxon>Aconoidasida</taxon>
        <taxon>Haemosporida</taxon>
        <taxon>Plasmodiidae</taxon>
        <taxon>Plasmodium</taxon>
        <taxon>Plasmodium (Plasmodium)</taxon>
    </lineage>
</organism>
<dbReference type="InterPro" id="IPR008780">
    <property type="entry name" value="Plasmodium_Vir"/>
</dbReference>
<dbReference type="Pfam" id="PF05795">
    <property type="entry name" value="Plasmodium_Vir"/>
    <property type="match status" value="1"/>
</dbReference>
<feature type="transmembrane region" description="Helical" evidence="1">
    <location>
        <begin position="599"/>
        <end position="619"/>
    </location>
</feature>
<name>A0A1A8WC75_PLAOA</name>
<keyword evidence="1" id="KW-0812">Transmembrane</keyword>
<accession>A0A1A8WC75</accession>
<evidence type="ECO:0000256" key="1">
    <source>
        <dbReference type="SAM" id="Phobius"/>
    </source>
</evidence>
<evidence type="ECO:0000313" key="3">
    <source>
        <dbReference type="Proteomes" id="UP000078560"/>
    </source>
</evidence>